<dbReference type="Proteomes" id="UP000830454">
    <property type="component" value="Chromosome"/>
</dbReference>
<name>A0ABY4HQ90_9FLAO</name>
<organism evidence="1 2">
    <name type="scientific">Flavobacterium sediminilitoris</name>
    <dbReference type="NCBI Taxonomy" id="2024526"/>
    <lineage>
        <taxon>Bacteria</taxon>
        <taxon>Pseudomonadati</taxon>
        <taxon>Bacteroidota</taxon>
        <taxon>Flavobacteriia</taxon>
        <taxon>Flavobacteriales</taxon>
        <taxon>Flavobacteriaceae</taxon>
        <taxon>Flavobacterium</taxon>
    </lineage>
</organism>
<reference evidence="1" key="1">
    <citation type="submission" date="2021-12" db="EMBL/GenBank/DDBJ databases">
        <authorList>
            <person name="Cha I.-T."/>
            <person name="Lee K.-E."/>
            <person name="Park S.-J."/>
        </authorList>
    </citation>
    <scope>NUCLEOTIDE SEQUENCE</scope>
    <source>
        <strain evidence="1">YSM-43</strain>
    </source>
</reference>
<sequence length="313" mass="35457">MHDSRVGRFFVVGPLTHKYPHYAPYSFSGNKVIAFTELEGIEEQIAIYDDQKKEWKCKIKRDFSVKDWTDYQYALLKILTDEYSKGKCVFYGYSDYTSKVSESEKLMVPENGTLLIDLTGSYPVYEFTFYNSDLLKNSKDDSIQWSIYWKAIKTFNWIAPQGDPLIDRSEKYSSTVKNVQAVALSVAGQGLVTLNLGIKGLAALKTPVGKAVFETVAQIAVKGDVENVDITDVAATVLINNQYARDVLKSFLDTSVEKGLNIKDLNVGLREFGLRIIINKINPVNEDQKGQRYVIDVVKKIELNETKEILKDE</sequence>
<reference evidence="1" key="2">
    <citation type="submission" date="2022-04" db="EMBL/GenBank/DDBJ databases">
        <title>Complete Genome Sequence of Flavobacterium sediminilitoris YSM-43, Isolated from a Tidal Sediment.</title>
        <authorList>
            <person name="Lee P.A."/>
        </authorList>
    </citation>
    <scope>NUCLEOTIDE SEQUENCE</scope>
    <source>
        <strain evidence="1">YSM-43</strain>
    </source>
</reference>
<dbReference type="RefSeq" id="WP_246917808.1">
    <property type="nucleotide sequence ID" value="NZ_CP090145.1"/>
</dbReference>
<keyword evidence="2" id="KW-1185">Reference proteome</keyword>
<protein>
    <submittedName>
        <fullName evidence="1">Uncharacterized protein</fullName>
    </submittedName>
</protein>
<gene>
    <name evidence="1" type="ORF">LXD69_04390</name>
</gene>
<accession>A0ABY4HQ90</accession>
<proteinExistence type="predicted"/>
<dbReference type="EMBL" id="CP090145">
    <property type="protein sequence ID" value="UOX34748.1"/>
    <property type="molecule type" value="Genomic_DNA"/>
</dbReference>
<evidence type="ECO:0000313" key="2">
    <source>
        <dbReference type="Proteomes" id="UP000830454"/>
    </source>
</evidence>
<evidence type="ECO:0000313" key="1">
    <source>
        <dbReference type="EMBL" id="UOX34748.1"/>
    </source>
</evidence>